<keyword evidence="2" id="KW-1185">Reference proteome</keyword>
<dbReference type="AlphaFoldDB" id="A0A1I7U3M8"/>
<dbReference type="eggNOG" id="ENOG502TJDT">
    <property type="taxonomic scope" value="Eukaryota"/>
</dbReference>
<proteinExistence type="predicted"/>
<reference evidence="3" key="1">
    <citation type="submission" date="2016-11" db="UniProtKB">
        <authorList>
            <consortium name="WormBaseParasite"/>
        </authorList>
    </citation>
    <scope>IDENTIFICATION</scope>
</reference>
<evidence type="ECO:0000313" key="2">
    <source>
        <dbReference type="Proteomes" id="UP000095282"/>
    </source>
</evidence>
<evidence type="ECO:0000313" key="3">
    <source>
        <dbReference type="WBParaSite" id="Csp11.Scaffold629.g14518.t1"/>
    </source>
</evidence>
<feature type="compositionally biased region" description="Low complexity" evidence="1">
    <location>
        <begin position="1"/>
        <end position="19"/>
    </location>
</feature>
<feature type="region of interest" description="Disordered" evidence="1">
    <location>
        <begin position="1"/>
        <end position="30"/>
    </location>
</feature>
<dbReference type="WBParaSite" id="Csp11.Scaffold629.g14518.t1">
    <property type="protein sequence ID" value="Csp11.Scaffold629.g14518.t1"/>
    <property type="gene ID" value="Csp11.Scaffold629.g14518"/>
</dbReference>
<protein>
    <submittedName>
        <fullName evidence="3">YTH domain-containing protein</fullName>
    </submittedName>
</protein>
<organism evidence="2 3">
    <name type="scientific">Caenorhabditis tropicalis</name>
    <dbReference type="NCBI Taxonomy" id="1561998"/>
    <lineage>
        <taxon>Eukaryota</taxon>
        <taxon>Metazoa</taxon>
        <taxon>Ecdysozoa</taxon>
        <taxon>Nematoda</taxon>
        <taxon>Chromadorea</taxon>
        <taxon>Rhabditida</taxon>
        <taxon>Rhabditina</taxon>
        <taxon>Rhabditomorpha</taxon>
        <taxon>Rhabditoidea</taxon>
        <taxon>Rhabditidae</taxon>
        <taxon>Peloderinae</taxon>
        <taxon>Caenorhabditis</taxon>
    </lineage>
</organism>
<sequence>MDPMRDLSVSDSRSDSSSSPPLPPSSLPTAATTAQTFWAHNLGDTSFQFGSMMYPLTSQMSSTNNSTVTTPLQPSSSNPFDFSSATAAQQHYLYQTAAGYNPWTYPAAYSFPSAAAYQYTTDQDFKS</sequence>
<feature type="region of interest" description="Disordered" evidence="1">
    <location>
        <begin position="60"/>
        <end position="81"/>
    </location>
</feature>
<dbReference type="Proteomes" id="UP000095282">
    <property type="component" value="Unplaced"/>
</dbReference>
<evidence type="ECO:0000256" key="1">
    <source>
        <dbReference type="SAM" id="MobiDB-lite"/>
    </source>
</evidence>
<accession>A0A1I7U3M8</accession>
<name>A0A1I7U3M8_9PELO</name>